<dbReference type="InterPro" id="IPR001431">
    <property type="entry name" value="Pept_M16_Zn_BS"/>
</dbReference>
<dbReference type="PROSITE" id="PS00143">
    <property type="entry name" value="INSULINASE"/>
    <property type="match status" value="1"/>
</dbReference>
<accession>A0A938XRK1</accession>
<evidence type="ECO:0000256" key="3">
    <source>
        <dbReference type="SAM" id="SignalP"/>
    </source>
</evidence>
<dbReference type="InterPro" id="IPR011249">
    <property type="entry name" value="Metalloenz_LuxS/M16"/>
</dbReference>
<feature type="domain" description="Peptidase M16 N-terminal" evidence="4">
    <location>
        <begin position="56"/>
        <end position="196"/>
    </location>
</feature>
<evidence type="ECO:0000313" key="6">
    <source>
        <dbReference type="EMBL" id="MBM7556113.1"/>
    </source>
</evidence>
<dbReference type="RefSeq" id="WP_204700829.1">
    <property type="nucleotide sequence ID" value="NZ_JAFBDQ010000004.1"/>
</dbReference>
<evidence type="ECO:0000256" key="2">
    <source>
        <dbReference type="RuleBase" id="RU004447"/>
    </source>
</evidence>
<evidence type="ECO:0000259" key="4">
    <source>
        <dbReference type="Pfam" id="PF00675"/>
    </source>
</evidence>
<dbReference type="SUPFAM" id="SSF63411">
    <property type="entry name" value="LuxS/MPP-like metallohydrolase"/>
    <property type="match status" value="2"/>
</dbReference>
<dbReference type="PANTHER" id="PTHR11851:SF49">
    <property type="entry name" value="MITOCHONDRIAL-PROCESSING PEPTIDASE SUBUNIT ALPHA"/>
    <property type="match status" value="1"/>
</dbReference>
<sequence length="453" mass="52311">MKKKLKIIILLSLLLISLGNGATLAQKETTSEVFIPEINYTEFKLDNGLEIYVLEDHQLPLVNFSVWYKVGSIDERDGISGISHLLEHTMFLGTETLNKGQIHNLVKSVGGSNNAGTFYDYTKYYEELPSSKLELAMAIESDRMRNLAINPQEFRREKKVVKQERRKRVENSVFWSSLEEVQSKAWANTPLEHQIIGWMEDLNQIDLQNMKDYYRQYYAPNNAALVVSGDVKPQQVKRLAQKYYGDYQAQKIERIQFAKPQQKKEQEVTVRKVTRVPFIQMIYPIPAANDEDIIAIKALMDILVNNSSSRVKEHLKQKQRLILEAGSNVQGLRKEGFALLYLIPTSEQLVDRVRNSFDHQLQRIKRKGITKEELEIVKKNSLKTMIFNQRDTGTKANILAQGVVRFDNPELYKEQLSTLKNLTEADIVAAAKKYFKQQDRTIGYILPKQIVRQ</sequence>
<dbReference type="Pfam" id="PF05193">
    <property type="entry name" value="Peptidase_M16_C"/>
    <property type="match status" value="1"/>
</dbReference>
<reference evidence="6" key="1">
    <citation type="submission" date="2021-01" db="EMBL/GenBank/DDBJ databases">
        <title>Genomic Encyclopedia of Type Strains, Phase IV (KMG-IV): sequencing the most valuable type-strain genomes for metagenomic binning, comparative biology and taxonomic classification.</title>
        <authorList>
            <person name="Goeker M."/>
        </authorList>
    </citation>
    <scope>NUCLEOTIDE SEQUENCE</scope>
    <source>
        <strain evidence="6">DSM 23230</strain>
    </source>
</reference>
<dbReference type="InterPro" id="IPR007863">
    <property type="entry name" value="Peptidase_M16_C"/>
</dbReference>
<dbReference type="Gene3D" id="3.30.830.10">
    <property type="entry name" value="Metalloenzyme, LuxS/M16 peptidase-like"/>
    <property type="match status" value="2"/>
</dbReference>
<keyword evidence="3" id="KW-0732">Signal</keyword>
<dbReference type="GO" id="GO:0004222">
    <property type="term" value="F:metalloendopeptidase activity"/>
    <property type="evidence" value="ECO:0007669"/>
    <property type="project" value="InterPro"/>
</dbReference>
<name>A0A938XRK1_9FIRM</name>
<evidence type="ECO:0000313" key="7">
    <source>
        <dbReference type="Proteomes" id="UP000774000"/>
    </source>
</evidence>
<proteinExistence type="inferred from homology"/>
<dbReference type="EC" id="3.4.24.-" evidence="6"/>
<feature type="signal peptide" evidence="3">
    <location>
        <begin position="1"/>
        <end position="22"/>
    </location>
</feature>
<dbReference type="GO" id="GO:0006508">
    <property type="term" value="P:proteolysis"/>
    <property type="evidence" value="ECO:0007669"/>
    <property type="project" value="UniProtKB-KW"/>
</dbReference>
<keyword evidence="6" id="KW-0378">Hydrolase</keyword>
<keyword evidence="7" id="KW-1185">Reference proteome</keyword>
<dbReference type="EMBL" id="JAFBDQ010000004">
    <property type="protein sequence ID" value="MBM7556113.1"/>
    <property type="molecule type" value="Genomic_DNA"/>
</dbReference>
<keyword evidence="6" id="KW-0645">Protease</keyword>
<comment type="similarity">
    <text evidence="1 2">Belongs to the peptidase M16 family.</text>
</comment>
<comment type="caution">
    <text evidence="6">The sequence shown here is derived from an EMBL/GenBank/DDBJ whole genome shotgun (WGS) entry which is preliminary data.</text>
</comment>
<dbReference type="PANTHER" id="PTHR11851">
    <property type="entry name" value="METALLOPROTEASE"/>
    <property type="match status" value="1"/>
</dbReference>
<protein>
    <submittedName>
        <fullName evidence="6">Zinc protease</fullName>
        <ecNumber evidence="6">3.4.24.-</ecNumber>
    </submittedName>
</protein>
<dbReference type="Proteomes" id="UP000774000">
    <property type="component" value="Unassembled WGS sequence"/>
</dbReference>
<organism evidence="6 7">
    <name type="scientific">Halanaerobacter jeridensis</name>
    <dbReference type="NCBI Taxonomy" id="706427"/>
    <lineage>
        <taxon>Bacteria</taxon>
        <taxon>Bacillati</taxon>
        <taxon>Bacillota</taxon>
        <taxon>Clostridia</taxon>
        <taxon>Halanaerobiales</taxon>
        <taxon>Halobacteroidaceae</taxon>
        <taxon>Halanaerobacter</taxon>
    </lineage>
</organism>
<dbReference type="GO" id="GO:0046872">
    <property type="term" value="F:metal ion binding"/>
    <property type="evidence" value="ECO:0007669"/>
    <property type="project" value="InterPro"/>
</dbReference>
<dbReference type="InterPro" id="IPR011765">
    <property type="entry name" value="Pept_M16_N"/>
</dbReference>
<feature type="chain" id="PRO_5039454196" evidence="3">
    <location>
        <begin position="23"/>
        <end position="453"/>
    </location>
</feature>
<evidence type="ECO:0000259" key="5">
    <source>
        <dbReference type="Pfam" id="PF05193"/>
    </source>
</evidence>
<dbReference type="AlphaFoldDB" id="A0A938XRK1"/>
<dbReference type="Pfam" id="PF00675">
    <property type="entry name" value="Peptidase_M16"/>
    <property type="match status" value="1"/>
</dbReference>
<feature type="domain" description="Peptidase M16 C-terminal" evidence="5">
    <location>
        <begin position="205"/>
        <end position="380"/>
    </location>
</feature>
<dbReference type="InterPro" id="IPR050361">
    <property type="entry name" value="MPP/UQCRC_Complex"/>
</dbReference>
<gene>
    <name evidence="6" type="ORF">JOC47_000949</name>
</gene>
<evidence type="ECO:0000256" key="1">
    <source>
        <dbReference type="ARBA" id="ARBA00007261"/>
    </source>
</evidence>